<protein>
    <submittedName>
        <fullName evidence="2">Uncharacterized protein</fullName>
    </submittedName>
</protein>
<name>A0A1E4RVH6_CYBJN</name>
<keyword evidence="1" id="KW-1133">Transmembrane helix</keyword>
<keyword evidence="1" id="KW-0812">Transmembrane</keyword>
<evidence type="ECO:0000313" key="2">
    <source>
        <dbReference type="EMBL" id="ODV71201.1"/>
    </source>
</evidence>
<gene>
    <name evidence="2" type="ORF">CYBJADRAFT_169610</name>
</gene>
<dbReference type="AlphaFoldDB" id="A0A1E4RVH6"/>
<sequence length="151" mass="17112">MSTARSGTTETTPDVRMWLCPSSRTSRVPLMDASFLARCVCRYNYNLPNLHICQPSSTSPTRPCTVSGRHLSTAVPPHPGVGYLQPPTRHKWSVALRGLLFLVYLCPVGFFLEMSRNQYLTVVWMPFKSSNTLRFQSCHLFQISPCLFKIN</sequence>
<accession>A0A1E4RVH6</accession>
<organism evidence="2 3">
    <name type="scientific">Cyberlindnera jadinii (strain ATCC 18201 / CBS 1600 / BCRC 20928 / JCM 3617 / NBRC 0987 / NRRL Y-1542)</name>
    <name type="common">Torula yeast</name>
    <name type="synonym">Candida utilis</name>
    <dbReference type="NCBI Taxonomy" id="983966"/>
    <lineage>
        <taxon>Eukaryota</taxon>
        <taxon>Fungi</taxon>
        <taxon>Dikarya</taxon>
        <taxon>Ascomycota</taxon>
        <taxon>Saccharomycotina</taxon>
        <taxon>Saccharomycetes</taxon>
        <taxon>Phaffomycetales</taxon>
        <taxon>Phaffomycetaceae</taxon>
        <taxon>Cyberlindnera</taxon>
    </lineage>
</organism>
<dbReference type="EMBL" id="KV453943">
    <property type="protein sequence ID" value="ODV71201.1"/>
    <property type="molecule type" value="Genomic_DNA"/>
</dbReference>
<proteinExistence type="predicted"/>
<feature type="transmembrane region" description="Helical" evidence="1">
    <location>
        <begin position="94"/>
        <end position="112"/>
    </location>
</feature>
<keyword evidence="1" id="KW-0472">Membrane</keyword>
<keyword evidence="3" id="KW-1185">Reference proteome</keyword>
<dbReference type="Proteomes" id="UP000094389">
    <property type="component" value="Unassembled WGS sequence"/>
</dbReference>
<evidence type="ECO:0000313" key="3">
    <source>
        <dbReference type="Proteomes" id="UP000094389"/>
    </source>
</evidence>
<dbReference type="RefSeq" id="XP_020068240.1">
    <property type="nucleotide sequence ID" value="XM_020215861.1"/>
</dbReference>
<dbReference type="GeneID" id="30990257"/>
<evidence type="ECO:0000256" key="1">
    <source>
        <dbReference type="SAM" id="Phobius"/>
    </source>
</evidence>
<reference evidence="2 3" key="1">
    <citation type="journal article" date="2016" name="Proc. Natl. Acad. Sci. U.S.A.">
        <title>Comparative genomics of biotechnologically important yeasts.</title>
        <authorList>
            <person name="Riley R."/>
            <person name="Haridas S."/>
            <person name="Wolfe K.H."/>
            <person name="Lopes M.R."/>
            <person name="Hittinger C.T."/>
            <person name="Goeker M."/>
            <person name="Salamov A.A."/>
            <person name="Wisecaver J.H."/>
            <person name="Long T.M."/>
            <person name="Calvey C.H."/>
            <person name="Aerts A.L."/>
            <person name="Barry K.W."/>
            <person name="Choi C."/>
            <person name="Clum A."/>
            <person name="Coughlan A.Y."/>
            <person name="Deshpande S."/>
            <person name="Douglass A.P."/>
            <person name="Hanson S.J."/>
            <person name="Klenk H.-P."/>
            <person name="LaButti K.M."/>
            <person name="Lapidus A."/>
            <person name="Lindquist E.A."/>
            <person name="Lipzen A.M."/>
            <person name="Meier-Kolthoff J.P."/>
            <person name="Ohm R.A."/>
            <person name="Otillar R.P."/>
            <person name="Pangilinan J.L."/>
            <person name="Peng Y."/>
            <person name="Rokas A."/>
            <person name="Rosa C.A."/>
            <person name="Scheuner C."/>
            <person name="Sibirny A.A."/>
            <person name="Slot J.C."/>
            <person name="Stielow J.B."/>
            <person name="Sun H."/>
            <person name="Kurtzman C.P."/>
            <person name="Blackwell M."/>
            <person name="Grigoriev I.V."/>
            <person name="Jeffries T.W."/>
        </authorList>
    </citation>
    <scope>NUCLEOTIDE SEQUENCE [LARGE SCALE GENOMIC DNA]</scope>
    <source>
        <strain evidence="3">ATCC 18201 / CBS 1600 / BCRC 20928 / JCM 3617 / NBRC 0987 / NRRL Y-1542</strain>
    </source>
</reference>